<accession>A0ABY8CDY6</accession>
<reference evidence="3 4" key="1">
    <citation type="submission" date="2022-06" db="EMBL/GenBank/DDBJ databases">
        <title>Thiomicrohabdus sp. nov, an obligately chemolithoautotrophic, sulfur-oxidizing bacterium isolated from beach of Guanyin Mountain. Amoy.</title>
        <authorList>
            <person name="Zhu H."/>
        </authorList>
    </citation>
    <scope>NUCLEOTIDE SEQUENCE [LARGE SCALE GENOMIC DNA]</scope>
    <source>
        <strain evidence="3 4">XGS-01</strain>
    </source>
</reference>
<evidence type="ECO:0000313" key="3">
    <source>
        <dbReference type="EMBL" id="WEJ62358.1"/>
    </source>
</evidence>
<dbReference type="InterPro" id="IPR036291">
    <property type="entry name" value="NAD(P)-bd_dom_sf"/>
</dbReference>
<dbReference type="EC" id="1.5.1.50" evidence="3"/>
<proteinExistence type="predicted"/>
<dbReference type="Pfam" id="PF13561">
    <property type="entry name" value="adh_short_C2"/>
    <property type="match status" value="1"/>
</dbReference>
<dbReference type="GO" id="GO:0016740">
    <property type="term" value="F:transferase activity"/>
    <property type="evidence" value="ECO:0007669"/>
    <property type="project" value="UniProtKB-KW"/>
</dbReference>
<dbReference type="InterPro" id="IPR002347">
    <property type="entry name" value="SDR_fam"/>
</dbReference>
<dbReference type="Proteomes" id="UP001222275">
    <property type="component" value="Chromosome"/>
</dbReference>
<dbReference type="PANTHER" id="PTHR43639:SF6">
    <property type="entry name" value="DIHYDROMONAPTERIN REDUCTASE"/>
    <property type="match status" value="1"/>
</dbReference>
<keyword evidence="1" id="KW-0521">NADP</keyword>
<name>A0ABY8CDY6_9GAMM</name>
<dbReference type="RefSeq" id="WP_275594615.1">
    <property type="nucleotide sequence ID" value="NZ_CP102381.1"/>
</dbReference>
<evidence type="ECO:0000256" key="2">
    <source>
        <dbReference type="ARBA" id="ARBA00023002"/>
    </source>
</evidence>
<organism evidence="3 4">
    <name type="scientific">Thiomicrorhabdus lithotrophica</name>
    <dbReference type="NCBI Taxonomy" id="2949997"/>
    <lineage>
        <taxon>Bacteria</taxon>
        <taxon>Pseudomonadati</taxon>
        <taxon>Pseudomonadota</taxon>
        <taxon>Gammaproteobacteria</taxon>
        <taxon>Thiotrichales</taxon>
        <taxon>Piscirickettsiaceae</taxon>
        <taxon>Thiomicrorhabdus</taxon>
    </lineage>
</organism>
<keyword evidence="2 3" id="KW-0560">Oxidoreductase</keyword>
<dbReference type="NCBIfam" id="NF005066">
    <property type="entry name" value="PRK06483.1"/>
    <property type="match status" value="1"/>
</dbReference>
<protein>
    <submittedName>
        <fullName evidence="3">Dihydromonapterin reductase</fullName>
        <ecNumber evidence="3">1.5.1.50</ecNumber>
    </submittedName>
</protein>
<sequence>MAVTQIENAILITGGGQRIGAYLVRQFLQKTDFPVVFTYRTHRAEVDELVSLGAVAIQCDFTDNNALPGLVEKLKQQISSLRAVIHNASLWLSDEQAPALSEEYSALFKVHVETPIYLNTELAQLLLASSNALKDIISISDYSVSRASDSHIAYLASKSALQNVAQGFAKKYAPDIKVNDIAPALIQFNEGDSNDYMQKRLAQSALPIEPGADVVWQAVNYLMNSSYTTGATLQLDGGRHLL</sequence>
<dbReference type="PRINTS" id="PR00081">
    <property type="entry name" value="GDHRDH"/>
</dbReference>
<keyword evidence="4" id="KW-1185">Reference proteome</keyword>
<dbReference type="PANTHER" id="PTHR43639">
    <property type="entry name" value="OXIDOREDUCTASE, SHORT-CHAIN DEHYDROGENASE/REDUCTASE FAMILY (AFU_ORTHOLOGUE AFUA_5G02870)"/>
    <property type="match status" value="1"/>
</dbReference>
<evidence type="ECO:0000313" key="4">
    <source>
        <dbReference type="Proteomes" id="UP001222275"/>
    </source>
</evidence>
<dbReference type="SUPFAM" id="SSF51735">
    <property type="entry name" value="NAD(P)-binding Rossmann-fold domains"/>
    <property type="match status" value="1"/>
</dbReference>
<evidence type="ECO:0000256" key="1">
    <source>
        <dbReference type="ARBA" id="ARBA00022857"/>
    </source>
</evidence>
<gene>
    <name evidence="3" type="primary">folM</name>
    <name evidence="3" type="ORF">NR989_10100</name>
</gene>
<dbReference type="EMBL" id="CP102381">
    <property type="protein sequence ID" value="WEJ62358.1"/>
    <property type="molecule type" value="Genomic_DNA"/>
</dbReference>
<dbReference type="GO" id="GO:0016491">
    <property type="term" value="F:oxidoreductase activity"/>
    <property type="evidence" value="ECO:0007669"/>
    <property type="project" value="UniProtKB-KW"/>
</dbReference>
<dbReference type="Gene3D" id="3.40.50.720">
    <property type="entry name" value="NAD(P)-binding Rossmann-like Domain"/>
    <property type="match status" value="1"/>
</dbReference>
<keyword evidence="3" id="KW-0808">Transferase</keyword>